<comment type="caution">
    <text evidence="3">The sequence shown here is derived from an EMBL/GenBank/DDBJ whole genome shotgun (WGS) entry which is preliminary data.</text>
</comment>
<dbReference type="Proteomes" id="UP000018888">
    <property type="component" value="Unassembled WGS sequence"/>
</dbReference>
<keyword evidence="4" id="KW-1185">Reference proteome</keyword>
<dbReference type="SMART" id="SM00671">
    <property type="entry name" value="SEL1"/>
    <property type="match status" value="8"/>
</dbReference>
<evidence type="ECO:0000313" key="3">
    <source>
        <dbReference type="EMBL" id="POG73340.1"/>
    </source>
</evidence>
<dbReference type="Gene3D" id="1.25.40.10">
    <property type="entry name" value="Tetratricopeptide repeat domain"/>
    <property type="match status" value="1"/>
</dbReference>
<reference evidence="3 4" key="2">
    <citation type="journal article" date="2018" name="New Phytol.">
        <title>High intraspecific genome diversity in the model arbuscular mycorrhizal symbiont Rhizophagus irregularis.</title>
        <authorList>
            <person name="Chen E.C.H."/>
            <person name="Morin E."/>
            <person name="Beaudet D."/>
            <person name="Noel J."/>
            <person name="Yildirir G."/>
            <person name="Ndikumana S."/>
            <person name="Charron P."/>
            <person name="St-Onge C."/>
            <person name="Giorgi J."/>
            <person name="Kruger M."/>
            <person name="Marton T."/>
            <person name="Ropars J."/>
            <person name="Grigoriev I.V."/>
            <person name="Hainaut M."/>
            <person name="Henrissat B."/>
            <person name="Roux C."/>
            <person name="Martin F."/>
            <person name="Corradi N."/>
        </authorList>
    </citation>
    <scope>NUCLEOTIDE SEQUENCE [LARGE SCALE GENOMIC DNA]</scope>
    <source>
        <strain evidence="3 4">DAOM 197198</strain>
    </source>
</reference>
<dbReference type="InterPro" id="IPR006597">
    <property type="entry name" value="Sel1-like"/>
</dbReference>
<comment type="similarity">
    <text evidence="1">Belongs to the sel-1 family.</text>
</comment>
<name>A0A2P4Q6R3_RHIID</name>
<dbReference type="EMBL" id="AUPC02000084">
    <property type="protein sequence ID" value="POG73340.1"/>
    <property type="molecule type" value="Genomic_DNA"/>
</dbReference>
<proteinExistence type="inferred from homology"/>
<dbReference type="VEuPathDB" id="FungiDB:RhiirFUN_004976"/>
<evidence type="ECO:0000259" key="2">
    <source>
        <dbReference type="PROSITE" id="PS50011"/>
    </source>
</evidence>
<reference evidence="3 4" key="1">
    <citation type="journal article" date="2013" name="Proc. Natl. Acad. Sci. U.S.A.">
        <title>Genome of an arbuscular mycorrhizal fungus provides insight into the oldest plant symbiosis.</title>
        <authorList>
            <person name="Tisserant E."/>
            <person name="Malbreil M."/>
            <person name="Kuo A."/>
            <person name="Kohler A."/>
            <person name="Symeonidi A."/>
            <person name="Balestrini R."/>
            <person name="Charron P."/>
            <person name="Duensing N."/>
            <person name="Frei Dit Frey N."/>
            <person name="Gianinazzi-Pearson V."/>
            <person name="Gilbert L.B."/>
            <person name="Handa Y."/>
            <person name="Herr J.R."/>
            <person name="Hijri M."/>
            <person name="Koul R."/>
            <person name="Kawaguchi M."/>
            <person name="Krajinski F."/>
            <person name="Lammers P.J."/>
            <person name="Masclaux F.G."/>
            <person name="Murat C."/>
            <person name="Morin E."/>
            <person name="Ndikumana S."/>
            <person name="Pagni M."/>
            <person name="Petitpierre D."/>
            <person name="Requena N."/>
            <person name="Rosikiewicz P."/>
            <person name="Riley R."/>
            <person name="Saito K."/>
            <person name="San Clemente H."/>
            <person name="Shapiro H."/>
            <person name="van Tuinen D."/>
            <person name="Becard G."/>
            <person name="Bonfante P."/>
            <person name="Paszkowski U."/>
            <person name="Shachar-Hill Y.Y."/>
            <person name="Tuskan G.A."/>
            <person name="Young P.W."/>
            <person name="Sanders I.R."/>
            <person name="Henrissat B."/>
            <person name="Rensing S.A."/>
            <person name="Grigoriev I.V."/>
            <person name="Corradi N."/>
            <person name="Roux C."/>
            <person name="Martin F."/>
        </authorList>
    </citation>
    <scope>NUCLEOTIDE SEQUENCE [LARGE SCALE GENOMIC DNA]</scope>
    <source>
        <strain evidence="3 4">DAOM 197198</strain>
    </source>
</reference>
<evidence type="ECO:0000313" key="4">
    <source>
        <dbReference type="Proteomes" id="UP000018888"/>
    </source>
</evidence>
<dbReference type="PANTHER" id="PTHR11102">
    <property type="entry name" value="SEL-1-LIKE PROTEIN"/>
    <property type="match status" value="1"/>
</dbReference>
<dbReference type="InterPro" id="IPR011990">
    <property type="entry name" value="TPR-like_helical_dom_sf"/>
</dbReference>
<dbReference type="Pfam" id="PF08238">
    <property type="entry name" value="Sel1"/>
    <property type="match status" value="9"/>
</dbReference>
<dbReference type="GO" id="GO:0004672">
    <property type="term" value="F:protein kinase activity"/>
    <property type="evidence" value="ECO:0007669"/>
    <property type="project" value="InterPro"/>
</dbReference>
<dbReference type="AlphaFoldDB" id="A0A2P4Q6R3"/>
<dbReference type="InterPro" id="IPR011009">
    <property type="entry name" value="Kinase-like_dom_sf"/>
</dbReference>
<accession>A0A2P4Q6R3</accession>
<dbReference type="SUPFAM" id="SSF56112">
    <property type="entry name" value="Protein kinase-like (PK-like)"/>
    <property type="match status" value="1"/>
</dbReference>
<dbReference type="InterPro" id="IPR001245">
    <property type="entry name" value="Ser-Thr/Tyr_kinase_cat_dom"/>
</dbReference>
<dbReference type="Pfam" id="PF07714">
    <property type="entry name" value="PK_Tyr_Ser-Thr"/>
    <property type="match status" value="1"/>
</dbReference>
<dbReference type="SUPFAM" id="SSF81901">
    <property type="entry name" value="HCP-like"/>
    <property type="match status" value="2"/>
</dbReference>
<dbReference type="PROSITE" id="PS50011">
    <property type="entry name" value="PROTEIN_KINASE_DOM"/>
    <property type="match status" value="1"/>
</dbReference>
<dbReference type="Gene3D" id="1.10.510.10">
    <property type="entry name" value="Transferase(Phosphotransferase) domain 1"/>
    <property type="match status" value="1"/>
</dbReference>
<dbReference type="InterPro" id="IPR000719">
    <property type="entry name" value="Prot_kinase_dom"/>
</dbReference>
<protein>
    <submittedName>
        <fullName evidence="3">Kinase-like domain-containing protein</fullName>
    </submittedName>
</protein>
<dbReference type="PANTHER" id="PTHR11102:SF160">
    <property type="entry name" value="ERAD-ASSOCIATED E3 UBIQUITIN-PROTEIN LIGASE COMPONENT HRD3"/>
    <property type="match status" value="1"/>
</dbReference>
<evidence type="ECO:0000256" key="1">
    <source>
        <dbReference type="ARBA" id="ARBA00038101"/>
    </source>
</evidence>
<dbReference type="InterPro" id="IPR050767">
    <property type="entry name" value="Sel1_AlgK"/>
</dbReference>
<sequence length="734" mass="86316">MNLEKAFYWCQKAAENGHIKAMFGLATFYENGEGTEKNLEKAIHWYQKAAENGIKEAMFNLAIHYEKEKGIESNLEKAFYWYQKAAENGVKEAMFSLITCYKDEEGTEMNLEKAFYWCQKAAENGHIKAMYNLVIYYENGEGTEKNLEKAFYWCQKAAENGIKEAMFNLATFYENGEGTEKNLEKAIHWYQKAAENDVKEAMFNLAIIYENGEGTEKNLEKAFHWCQKSAENGVKEAMFSLAECYENGEGTEKNLEKAFHWYHKAAENGHIKAMTNLAICYEKEKGTESNLEKVFYCHQKVSESNKVNPKNESELCNECKQPYTVYWWCQKCNSKRFQQDFSNWTSKNEFIDKFIQRAQLNAKNSYEILEWIPYNKLTNINYYDKGGFSDIHKAIWSDGPIYGWNFDKEQWNRQTDYEVILKTLNNSSSLNSKFLDEWKYHYNCQKKSFSKFIQFFGITQDPKNLNYIIIMSYAKKGNLRKCLSDIIKFRWQEKLQLLEKIVLGLKVIHESNLIHGDFHDGNILMSDDYELFIIDLGLCKPISDLQDSDNKFNEVYGVLPYMAPEILRKKPYTSASDIYSFSMIMWEFTSGIPPFYRKAHDHHLTLSICEGERPEIIKNTPRCYINLMKKCWNSDPFKRPTTIMLEHIISKWIRSINKFYEVNRDENYEFRVSNIDKQLRNDMLEFVEANKALVQGQECTSITQHHSQAYYTSRRLTEILVQEDSECLECIIKN</sequence>
<feature type="domain" description="Protein kinase" evidence="2">
    <location>
        <begin position="377"/>
        <end position="653"/>
    </location>
</feature>
<gene>
    <name evidence="3" type="ORF">GLOIN_2v1772580</name>
</gene>
<dbReference type="GO" id="GO:0005524">
    <property type="term" value="F:ATP binding"/>
    <property type="evidence" value="ECO:0007669"/>
    <property type="project" value="InterPro"/>
</dbReference>
<organism evidence="3 4">
    <name type="scientific">Rhizophagus irregularis (strain DAOM 181602 / DAOM 197198 / MUCL 43194)</name>
    <name type="common">Arbuscular mycorrhizal fungus</name>
    <name type="synonym">Glomus intraradices</name>
    <dbReference type="NCBI Taxonomy" id="747089"/>
    <lineage>
        <taxon>Eukaryota</taxon>
        <taxon>Fungi</taxon>
        <taxon>Fungi incertae sedis</taxon>
        <taxon>Mucoromycota</taxon>
        <taxon>Glomeromycotina</taxon>
        <taxon>Glomeromycetes</taxon>
        <taxon>Glomerales</taxon>
        <taxon>Glomeraceae</taxon>
        <taxon>Rhizophagus</taxon>
    </lineage>
</organism>